<name>A0AC58NB85_CASCN</name>
<organism evidence="1 2">
    <name type="scientific">Castor canadensis</name>
    <name type="common">American beaver</name>
    <dbReference type="NCBI Taxonomy" id="51338"/>
    <lineage>
        <taxon>Eukaryota</taxon>
        <taxon>Metazoa</taxon>
        <taxon>Chordata</taxon>
        <taxon>Craniata</taxon>
        <taxon>Vertebrata</taxon>
        <taxon>Euteleostomi</taxon>
        <taxon>Mammalia</taxon>
        <taxon>Eutheria</taxon>
        <taxon>Euarchontoglires</taxon>
        <taxon>Glires</taxon>
        <taxon>Rodentia</taxon>
        <taxon>Castorimorpha</taxon>
        <taxon>Castoridae</taxon>
        <taxon>Castor</taxon>
    </lineage>
</organism>
<sequence>MELHLFFSVSFIFGIFLPTARSNKHHILFNWWDACTKIGGQCKNQCGHGEFRIIYCARPTTHCCVKECDPTQ</sequence>
<gene>
    <name evidence="2" type="primary">Defb112</name>
</gene>
<keyword evidence="1" id="KW-1185">Reference proteome</keyword>
<protein>
    <submittedName>
        <fullName evidence="2">Beta-defensin 112</fullName>
    </submittedName>
</protein>
<proteinExistence type="predicted"/>
<accession>A0AC58NB85</accession>
<reference evidence="2" key="1">
    <citation type="submission" date="2025-08" db="UniProtKB">
        <authorList>
            <consortium name="RefSeq"/>
        </authorList>
    </citation>
    <scope>IDENTIFICATION</scope>
</reference>
<evidence type="ECO:0000313" key="2">
    <source>
        <dbReference type="RefSeq" id="XP_073938909.1"/>
    </source>
</evidence>
<evidence type="ECO:0000313" key="1">
    <source>
        <dbReference type="Proteomes" id="UP001732720"/>
    </source>
</evidence>
<dbReference type="Proteomes" id="UP001732720">
    <property type="component" value="Chromosome 8"/>
</dbReference>
<dbReference type="RefSeq" id="XP_073938909.1">
    <property type="nucleotide sequence ID" value="XM_074082808.1"/>
</dbReference>